<reference evidence="1 2" key="1">
    <citation type="journal article" date="2016" name="Nat. Commun.">
        <title>Thousands of microbial genomes shed light on interconnected biogeochemical processes in an aquifer system.</title>
        <authorList>
            <person name="Anantharaman K."/>
            <person name="Brown C.T."/>
            <person name="Hug L.A."/>
            <person name="Sharon I."/>
            <person name="Castelle C.J."/>
            <person name="Probst A.J."/>
            <person name="Thomas B.C."/>
            <person name="Singh A."/>
            <person name="Wilkins M.J."/>
            <person name="Karaoz U."/>
            <person name="Brodie E.L."/>
            <person name="Williams K.H."/>
            <person name="Hubbard S.S."/>
            <person name="Banfield J.F."/>
        </authorList>
    </citation>
    <scope>NUCLEOTIDE SEQUENCE [LARGE SCALE GENOMIC DNA]</scope>
</reference>
<evidence type="ECO:0000313" key="1">
    <source>
        <dbReference type="EMBL" id="OGL48126.1"/>
    </source>
</evidence>
<accession>A0A1F7S2V6</accession>
<comment type="caution">
    <text evidence="1">The sequence shown here is derived from an EMBL/GenBank/DDBJ whole genome shotgun (WGS) entry which is preliminary data.</text>
</comment>
<sequence length="131" mass="15630">MSISMLRRAQKKCRKIKNAQRPVFITGDYAYNPAPKLLVDKISFSYSLSMIHDYRKSLEQAYNNLKPGGIIGIIDFLDSKNRIIKKWLLWHNVRLGHEQLHYINKLFNETTYIETNYGLWRIYEYFGEKTH</sequence>
<name>A0A1F7S2V6_9BACT</name>
<protein>
    <recommendedName>
        <fullName evidence="3">Methyltransferase type 11 domain-containing protein</fullName>
    </recommendedName>
</protein>
<proteinExistence type="predicted"/>
<dbReference type="EMBL" id="MGDD01000045">
    <property type="protein sequence ID" value="OGL48126.1"/>
    <property type="molecule type" value="Genomic_DNA"/>
</dbReference>
<evidence type="ECO:0000313" key="2">
    <source>
        <dbReference type="Proteomes" id="UP000179266"/>
    </source>
</evidence>
<dbReference type="SUPFAM" id="SSF53335">
    <property type="entry name" value="S-adenosyl-L-methionine-dependent methyltransferases"/>
    <property type="match status" value="1"/>
</dbReference>
<evidence type="ECO:0008006" key="3">
    <source>
        <dbReference type="Google" id="ProtNLM"/>
    </source>
</evidence>
<gene>
    <name evidence="1" type="ORF">A2161_02700</name>
</gene>
<dbReference type="Gene3D" id="3.40.50.150">
    <property type="entry name" value="Vaccinia Virus protein VP39"/>
    <property type="match status" value="1"/>
</dbReference>
<dbReference type="AlphaFoldDB" id="A0A1F7S2V6"/>
<dbReference type="Pfam" id="PF01209">
    <property type="entry name" value="Ubie_methyltran"/>
    <property type="match status" value="1"/>
</dbReference>
<dbReference type="Proteomes" id="UP000179266">
    <property type="component" value="Unassembled WGS sequence"/>
</dbReference>
<dbReference type="InterPro" id="IPR029063">
    <property type="entry name" value="SAM-dependent_MTases_sf"/>
</dbReference>
<organism evidence="1 2">
    <name type="scientific">Candidatus Schekmanbacteria bacterium RBG_13_48_7</name>
    <dbReference type="NCBI Taxonomy" id="1817878"/>
    <lineage>
        <taxon>Bacteria</taxon>
        <taxon>Candidatus Schekmaniibacteriota</taxon>
    </lineage>
</organism>